<dbReference type="RefSeq" id="WP_220619752.1">
    <property type="nucleotide sequence ID" value="NZ_RKLR01000008.1"/>
</dbReference>
<sequence length="233" mass="25444">MGELATGLRTLGTRFDINERDVAVWSAILLAEFLAVLTYVGMTSTTITEPRYAVYPFIWINVGLLAVSRTELSDRSWRIQTLALGATGIYLLVLLYLGGLVRFGVFTPLGPGTEFRISWALPGWGPVVVFRNPWLQTVAVPFKAAGYLSFAYLLYARLLDATKGVLSGVFGLVSCVGCTFSILMPLFGASAFSAVTQLSWDLSTVVFLLTVALLYWSAEVEAVLSARIRHLSS</sequence>
<feature type="transmembrane region" description="Helical" evidence="1">
    <location>
        <begin position="134"/>
        <end position="156"/>
    </location>
</feature>
<name>A0AAW4PUW7_9EURY</name>
<feature type="transmembrane region" description="Helical" evidence="1">
    <location>
        <begin position="82"/>
        <end position="105"/>
    </location>
</feature>
<feature type="transmembrane region" description="Helical" evidence="1">
    <location>
        <begin position="198"/>
        <end position="218"/>
    </location>
</feature>
<organism evidence="2 3">
    <name type="scientific">Haloarcula rubra</name>
    <dbReference type="NCBI Taxonomy" id="2487747"/>
    <lineage>
        <taxon>Archaea</taxon>
        <taxon>Methanobacteriati</taxon>
        <taxon>Methanobacteriota</taxon>
        <taxon>Stenosarchaea group</taxon>
        <taxon>Halobacteria</taxon>
        <taxon>Halobacteriales</taxon>
        <taxon>Haloarculaceae</taxon>
        <taxon>Haloarcula</taxon>
    </lineage>
</organism>
<proteinExistence type="predicted"/>
<keyword evidence="1" id="KW-0812">Transmembrane</keyword>
<dbReference type="EMBL" id="RKLR01000008">
    <property type="protein sequence ID" value="MBX0324828.1"/>
    <property type="molecule type" value="Genomic_DNA"/>
</dbReference>
<evidence type="ECO:0000313" key="2">
    <source>
        <dbReference type="EMBL" id="MBX0324828.1"/>
    </source>
</evidence>
<keyword evidence="3" id="KW-1185">Reference proteome</keyword>
<evidence type="ECO:0000313" key="3">
    <source>
        <dbReference type="Proteomes" id="UP001430377"/>
    </source>
</evidence>
<dbReference type="AlphaFoldDB" id="A0AAW4PUW7"/>
<evidence type="ECO:0000256" key="1">
    <source>
        <dbReference type="SAM" id="Phobius"/>
    </source>
</evidence>
<comment type="caution">
    <text evidence="2">The sequence shown here is derived from an EMBL/GenBank/DDBJ whole genome shotgun (WGS) entry which is preliminary data.</text>
</comment>
<gene>
    <name evidence="2" type="ORF">EGH21_17515</name>
</gene>
<feature type="transmembrane region" description="Helical" evidence="1">
    <location>
        <begin position="52"/>
        <end position="70"/>
    </location>
</feature>
<keyword evidence="1" id="KW-0472">Membrane</keyword>
<dbReference type="InterPro" id="IPR055968">
    <property type="entry name" value="DUF7546"/>
</dbReference>
<feature type="transmembrane region" description="Helical" evidence="1">
    <location>
        <begin position="22"/>
        <end position="40"/>
    </location>
</feature>
<keyword evidence="1" id="KW-1133">Transmembrane helix</keyword>
<feature type="transmembrane region" description="Helical" evidence="1">
    <location>
        <begin position="168"/>
        <end position="192"/>
    </location>
</feature>
<dbReference type="Pfam" id="PF24412">
    <property type="entry name" value="DUF7546"/>
    <property type="match status" value="1"/>
</dbReference>
<dbReference type="Proteomes" id="UP001430377">
    <property type="component" value="Unassembled WGS sequence"/>
</dbReference>
<accession>A0AAW4PUW7</accession>
<protein>
    <submittedName>
        <fullName evidence="2">Uncharacterized protein</fullName>
    </submittedName>
</protein>
<reference evidence="2 3" key="1">
    <citation type="submission" date="2021-06" db="EMBL/GenBank/DDBJ databases">
        <title>Halomicroarcula sp. a new haloarchaeum isolated from saline soil.</title>
        <authorList>
            <person name="Duran-Viseras A."/>
            <person name="Sanchez-Porro C."/>
            <person name="Ventosa A."/>
        </authorList>
    </citation>
    <scope>NUCLEOTIDE SEQUENCE [LARGE SCALE GENOMIC DNA]</scope>
    <source>
        <strain evidence="2 3">F13</strain>
    </source>
</reference>